<keyword evidence="6" id="KW-1185">Reference proteome</keyword>
<evidence type="ECO:0000256" key="2">
    <source>
        <dbReference type="ARBA" id="ARBA00022741"/>
    </source>
</evidence>
<keyword evidence="1" id="KW-0813">Transport</keyword>
<dbReference type="InterPro" id="IPR015854">
    <property type="entry name" value="ABC_transpr_LolD-like"/>
</dbReference>
<dbReference type="EMBL" id="VFOZ01000001">
    <property type="protein sequence ID" value="TQL96294.1"/>
    <property type="molecule type" value="Genomic_DNA"/>
</dbReference>
<dbReference type="CDD" id="cd03255">
    <property type="entry name" value="ABC_MJ0796_LolCDE_FtsE"/>
    <property type="match status" value="1"/>
</dbReference>
<evidence type="ECO:0000313" key="5">
    <source>
        <dbReference type="EMBL" id="TQL96294.1"/>
    </source>
</evidence>
<dbReference type="Pfam" id="PF00005">
    <property type="entry name" value="ABC_tran"/>
    <property type="match status" value="1"/>
</dbReference>
<protein>
    <submittedName>
        <fullName evidence="5">Putative ABC transport system ATP-binding protein</fullName>
    </submittedName>
</protein>
<evidence type="ECO:0000256" key="3">
    <source>
        <dbReference type="ARBA" id="ARBA00022840"/>
    </source>
</evidence>
<sequence length="257" mass="27706">MSRTQTSDPATAEASGAMIRTKDLVKVHHADGLDVRAIRGIDLVVQPGEFVAVMGPSGSGKSTVLHLLAGLVPATSGEIWVRGNRLSEMSEAERAVLRRRHIGVVFQFFNLISNMTVADNVELPSLLAGTNPKQARERRKYLLDELGLSDRADMSPARLSGGQQQRVALARALANEPSLLLADEPTGNLDSTNTRGVVRLLEQVHDQGQTILLVTHDARVASAADRVISLFDGMIIDDADVRPAYDSKNTIGSILDL</sequence>
<comment type="caution">
    <text evidence="5">The sequence shown here is derived from an EMBL/GenBank/DDBJ whole genome shotgun (WGS) entry which is preliminary data.</text>
</comment>
<dbReference type="RefSeq" id="WP_246121457.1">
    <property type="nucleotide sequence ID" value="NZ_VFOZ01000001.1"/>
</dbReference>
<keyword evidence="3 5" id="KW-0067">ATP-binding</keyword>
<name>A0A543CGQ2_9ACTN</name>
<accession>A0A543CGQ2</accession>
<dbReference type="InterPro" id="IPR017911">
    <property type="entry name" value="MacB-like_ATP-bd"/>
</dbReference>
<dbReference type="InterPro" id="IPR003593">
    <property type="entry name" value="AAA+_ATPase"/>
</dbReference>
<gene>
    <name evidence="5" type="ORF">FB559_1820</name>
</gene>
<reference evidence="5 6" key="1">
    <citation type="submission" date="2019-06" db="EMBL/GenBank/DDBJ databases">
        <title>Sequencing the genomes of 1000 actinobacteria strains.</title>
        <authorList>
            <person name="Klenk H.-P."/>
        </authorList>
    </citation>
    <scope>NUCLEOTIDE SEQUENCE [LARGE SCALE GENOMIC DNA]</scope>
    <source>
        <strain evidence="5 6">DSM 102200</strain>
    </source>
</reference>
<dbReference type="GO" id="GO:0005524">
    <property type="term" value="F:ATP binding"/>
    <property type="evidence" value="ECO:0007669"/>
    <property type="project" value="UniProtKB-KW"/>
</dbReference>
<proteinExistence type="predicted"/>
<dbReference type="GO" id="GO:0005886">
    <property type="term" value="C:plasma membrane"/>
    <property type="evidence" value="ECO:0007669"/>
    <property type="project" value="TreeGrafter"/>
</dbReference>
<organism evidence="5 6">
    <name type="scientific">Actinoallomurus bryophytorum</name>
    <dbReference type="NCBI Taxonomy" id="1490222"/>
    <lineage>
        <taxon>Bacteria</taxon>
        <taxon>Bacillati</taxon>
        <taxon>Actinomycetota</taxon>
        <taxon>Actinomycetes</taxon>
        <taxon>Streptosporangiales</taxon>
        <taxon>Thermomonosporaceae</taxon>
        <taxon>Actinoallomurus</taxon>
    </lineage>
</organism>
<dbReference type="AlphaFoldDB" id="A0A543CGQ2"/>
<dbReference type="PANTHER" id="PTHR24220:SF86">
    <property type="entry name" value="ABC TRANSPORTER ABCH.1"/>
    <property type="match status" value="1"/>
</dbReference>
<evidence type="ECO:0000259" key="4">
    <source>
        <dbReference type="PROSITE" id="PS50893"/>
    </source>
</evidence>
<dbReference type="InterPro" id="IPR017871">
    <property type="entry name" value="ABC_transporter-like_CS"/>
</dbReference>
<dbReference type="InterPro" id="IPR027417">
    <property type="entry name" value="P-loop_NTPase"/>
</dbReference>
<feature type="domain" description="ABC transporter" evidence="4">
    <location>
        <begin position="19"/>
        <end position="257"/>
    </location>
</feature>
<dbReference type="FunFam" id="3.40.50.300:FF:000032">
    <property type="entry name" value="Export ABC transporter ATP-binding protein"/>
    <property type="match status" value="1"/>
</dbReference>
<dbReference type="SMART" id="SM00382">
    <property type="entry name" value="AAA"/>
    <property type="match status" value="1"/>
</dbReference>
<dbReference type="GO" id="GO:0098796">
    <property type="term" value="C:membrane protein complex"/>
    <property type="evidence" value="ECO:0007669"/>
    <property type="project" value="UniProtKB-ARBA"/>
</dbReference>
<dbReference type="GO" id="GO:0016887">
    <property type="term" value="F:ATP hydrolysis activity"/>
    <property type="evidence" value="ECO:0007669"/>
    <property type="project" value="InterPro"/>
</dbReference>
<evidence type="ECO:0000313" key="6">
    <source>
        <dbReference type="Proteomes" id="UP000316096"/>
    </source>
</evidence>
<dbReference type="GO" id="GO:0022857">
    <property type="term" value="F:transmembrane transporter activity"/>
    <property type="evidence" value="ECO:0007669"/>
    <property type="project" value="TreeGrafter"/>
</dbReference>
<dbReference type="PROSITE" id="PS00211">
    <property type="entry name" value="ABC_TRANSPORTER_1"/>
    <property type="match status" value="1"/>
</dbReference>
<dbReference type="SUPFAM" id="SSF52540">
    <property type="entry name" value="P-loop containing nucleoside triphosphate hydrolases"/>
    <property type="match status" value="1"/>
</dbReference>
<keyword evidence="2" id="KW-0547">Nucleotide-binding</keyword>
<dbReference type="PROSITE" id="PS50893">
    <property type="entry name" value="ABC_TRANSPORTER_2"/>
    <property type="match status" value="1"/>
</dbReference>
<dbReference type="Proteomes" id="UP000316096">
    <property type="component" value="Unassembled WGS sequence"/>
</dbReference>
<dbReference type="InterPro" id="IPR003439">
    <property type="entry name" value="ABC_transporter-like_ATP-bd"/>
</dbReference>
<dbReference type="Gene3D" id="3.40.50.300">
    <property type="entry name" value="P-loop containing nucleotide triphosphate hydrolases"/>
    <property type="match status" value="1"/>
</dbReference>
<dbReference type="PANTHER" id="PTHR24220">
    <property type="entry name" value="IMPORT ATP-BINDING PROTEIN"/>
    <property type="match status" value="1"/>
</dbReference>
<evidence type="ECO:0000256" key="1">
    <source>
        <dbReference type="ARBA" id="ARBA00022448"/>
    </source>
</evidence>